<dbReference type="EMBL" id="LR786831">
    <property type="protein sequence ID" value="CAB3262693.1"/>
    <property type="molecule type" value="mRNA"/>
</dbReference>
<dbReference type="Pfam" id="PF00090">
    <property type="entry name" value="TSP_1"/>
    <property type="match status" value="5"/>
</dbReference>
<proteinExistence type="evidence at transcript level"/>
<organism evidence="9">
    <name type="scientific">Phallusia mammillata</name>
    <dbReference type="NCBI Taxonomy" id="59560"/>
    <lineage>
        <taxon>Eukaryota</taxon>
        <taxon>Metazoa</taxon>
        <taxon>Chordata</taxon>
        <taxon>Tunicata</taxon>
        <taxon>Ascidiacea</taxon>
        <taxon>Phlebobranchia</taxon>
        <taxon>Ascidiidae</taxon>
        <taxon>Phallusia</taxon>
    </lineage>
</organism>
<feature type="domain" description="P-type" evidence="8">
    <location>
        <begin position="247"/>
        <end position="287"/>
    </location>
</feature>
<dbReference type="SUPFAM" id="SSF82895">
    <property type="entry name" value="TSP-1 type 1 repeat"/>
    <property type="match status" value="6"/>
</dbReference>
<dbReference type="SUPFAM" id="SSF57492">
    <property type="entry name" value="Trefoil"/>
    <property type="match status" value="1"/>
</dbReference>
<dbReference type="InterPro" id="IPR036383">
    <property type="entry name" value="TSP1_rpt_sf"/>
</dbReference>
<evidence type="ECO:0000256" key="5">
    <source>
        <dbReference type="ARBA" id="ARBA00023157"/>
    </source>
</evidence>
<feature type="chain" id="PRO_5026229673" evidence="7">
    <location>
        <begin position="22"/>
        <end position="869"/>
    </location>
</feature>
<dbReference type="AlphaFoldDB" id="A0A6F9DIA7"/>
<dbReference type="PROSITE" id="PS51448">
    <property type="entry name" value="P_TREFOIL_2"/>
    <property type="match status" value="1"/>
</dbReference>
<comment type="caution">
    <text evidence="6">Lacks conserved residue(s) required for the propagation of feature annotation.</text>
</comment>
<dbReference type="PANTHER" id="PTHR22906:SF43">
    <property type="entry name" value="PROPERDIN"/>
    <property type="match status" value="1"/>
</dbReference>
<dbReference type="Pfam" id="PF00088">
    <property type="entry name" value="Trefoil"/>
    <property type="match status" value="1"/>
</dbReference>
<evidence type="ECO:0000256" key="2">
    <source>
        <dbReference type="ARBA" id="ARBA00022525"/>
    </source>
</evidence>
<sequence>MVRTISLCALVVACSIFAVDAQVGCPNPAPIRSKRATCGNVQNPTQSECVSVSNCCWDSSATPNCYQNPNPSNIASIVASAESGLPSITKPADIEPVVAEARKLGGVVDESTANTVTGRALNYQTVALLIDFPTCPVETPVCHRTPCGVNYPDAEVNPLSCFRDPRCCFDKQLFLHKAAFGAGYLGGAPVCYYGPTSRTYVSFAYSISASSPGGWNPFFQQIVVDVFENVLDTAFNFNQTLLCRITNAFNIPLFRNPKCGWEGITKLQCSLKGCCYNSDDNECVYPRTDLPYSYNGVDLYPELNTDRIEETQCAAFNDFSFNPNIYRRLPCKCPTDSDTVSSVLLNCPSGRCCPNYLALVPQLADLSAATSGVTPTFSSLFPFLIGGGGGLSGVAYSQFYCPYLYFPIPGLTPLFSSVENCCKQHACYHKKRLIAPWGPWSRCSSVCGPGLSRRTRICNSPVGCPGATTDSRPCDSGPCAQWSQWSQFGPCSYTCGTLGVSIRTRRCSGFNCPGLGQEQRPCNRFTCASWRPWQPWSICSRPCGSLGLRSRRRFCYTTNNQQSNQCPGSSTQTDQCNRFPCGTWSGWQFTSDCTGLCGTSGTRNRERQCQRNGQAGGTGCPGSSTSTVSCQNPQCNWGAWGAWNTCSQSCTRQRSRVCLGGGQCPPPTPTQNEPCFDGGCLQDPVPDAISWGDWSGWSGCNLQCNGQRSRMRRCLYNGQTNSIVQNQACICLFGSNYLEQEQCNQGQCGATWSAYNQWSICTRSCGPGGTRSRQRTCRIGSQTVDSSSCPGSDSISESCFVKNCPVPNDQNWTQWGSWGECPKPCRSPGDRQAPQRLRVRCPGAFDANCTHDRIDIERQDCNNYPCPSG</sequence>
<keyword evidence="3 7" id="KW-0732">Signal</keyword>
<name>A0A6F9DIA7_9ASCI</name>
<keyword evidence="5 6" id="KW-1015">Disulfide bond</keyword>
<dbReference type="Gene3D" id="2.20.100.10">
    <property type="entry name" value="Thrombospondin type-1 (TSP1) repeat"/>
    <property type="match status" value="5"/>
</dbReference>
<protein>
    <submittedName>
        <fullName evidence="9">Uncharacterized protein LOC100181912</fullName>
    </submittedName>
</protein>
<keyword evidence="2" id="KW-0964">Secreted</keyword>
<evidence type="ECO:0000256" key="7">
    <source>
        <dbReference type="SAM" id="SignalP"/>
    </source>
</evidence>
<dbReference type="InterPro" id="IPR052065">
    <property type="entry name" value="Compl_asym_regulator"/>
</dbReference>
<accession>A0A6F9DIA7</accession>
<dbReference type="PANTHER" id="PTHR22906">
    <property type="entry name" value="PROPERDIN"/>
    <property type="match status" value="1"/>
</dbReference>
<feature type="signal peptide" evidence="7">
    <location>
        <begin position="1"/>
        <end position="21"/>
    </location>
</feature>
<evidence type="ECO:0000259" key="8">
    <source>
        <dbReference type="PROSITE" id="PS51448"/>
    </source>
</evidence>
<evidence type="ECO:0000256" key="1">
    <source>
        <dbReference type="ARBA" id="ARBA00004613"/>
    </source>
</evidence>
<dbReference type="SMART" id="SM00209">
    <property type="entry name" value="TSP1"/>
    <property type="match status" value="8"/>
</dbReference>
<dbReference type="PROSITE" id="PS50092">
    <property type="entry name" value="TSP1"/>
    <property type="match status" value="7"/>
</dbReference>
<feature type="disulfide bond" evidence="6">
    <location>
        <begin position="259"/>
        <end position="274"/>
    </location>
</feature>
<evidence type="ECO:0000256" key="4">
    <source>
        <dbReference type="ARBA" id="ARBA00022737"/>
    </source>
</evidence>
<dbReference type="InterPro" id="IPR044913">
    <property type="entry name" value="P_trefoil_dom_sf"/>
</dbReference>
<evidence type="ECO:0000313" key="9">
    <source>
        <dbReference type="EMBL" id="CAB3262693.1"/>
    </source>
</evidence>
<keyword evidence="4" id="KW-0677">Repeat</keyword>
<evidence type="ECO:0000256" key="6">
    <source>
        <dbReference type="PROSITE-ProRule" id="PRU00779"/>
    </source>
</evidence>
<reference evidence="9" key="1">
    <citation type="submission" date="2020-04" db="EMBL/GenBank/DDBJ databases">
        <authorList>
            <person name="Neveu A P."/>
        </authorList>
    </citation>
    <scope>NUCLEOTIDE SEQUENCE</scope>
    <source>
        <tissue evidence="9">Whole embryo</tissue>
    </source>
</reference>
<gene>
    <name evidence="9" type="primary">LOC100181912</name>
</gene>
<dbReference type="InterPro" id="IPR000884">
    <property type="entry name" value="TSP1_rpt"/>
</dbReference>
<comment type="subcellular location">
    <subcellularLocation>
        <location evidence="1">Secreted</location>
    </subcellularLocation>
</comment>
<dbReference type="InterPro" id="IPR000519">
    <property type="entry name" value="P_trefoil_dom"/>
</dbReference>
<evidence type="ECO:0000256" key="3">
    <source>
        <dbReference type="ARBA" id="ARBA00022729"/>
    </source>
</evidence>